<protein>
    <recommendedName>
        <fullName evidence="2">Heme chaperone HemW</fullName>
    </recommendedName>
</protein>
<dbReference type="NCBIfam" id="TIGR00539">
    <property type="entry name" value="hemN_rel"/>
    <property type="match status" value="1"/>
</dbReference>
<dbReference type="CDD" id="cd01335">
    <property type="entry name" value="Radical_SAM"/>
    <property type="match status" value="1"/>
</dbReference>
<dbReference type="InterPro" id="IPR034505">
    <property type="entry name" value="Coproporphyrinogen-III_oxidase"/>
</dbReference>
<evidence type="ECO:0000259" key="3">
    <source>
        <dbReference type="PROSITE" id="PS51918"/>
    </source>
</evidence>
<dbReference type="GO" id="GO:0005737">
    <property type="term" value="C:cytoplasm"/>
    <property type="evidence" value="ECO:0007669"/>
    <property type="project" value="UniProtKB-SubCell"/>
</dbReference>
<dbReference type="GO" id="GO:0006779">
    <property type="term" value="P:porphyrin-containing compound biosynthetic process"/>
    <property type="evidence" value="ECO:0007669"/>
    <property type="project" value="InterPro"/>
</dbReference>
<gene>
    <name evidence="4" type="ORF">SAMN06297382_0572</name>
</gene>
<dbReference type="PANTHER" id="PTHR13932:SF5">
    <property type="entry name" value="RADICAL S-ADENOSYL METHIONINE DOMAIN-CONTAINING PROTEIN 1, MITOCHONDRIAL"/>
    <property type="match status" value="1"/>
</dbReference>
<dbReference type="SUPFAM" id="SSF102114">
    <property type="entry name" value="Radical SAM enzymes"/>
    <property type="match status" value="1"/>
</dbReference>
<proteinExistence type="inferred from homology"/>
<dbReference type="Pfam" id="PF04055">
    <property type="entry name" value="Radical_SAM"/>
    <property type="match status" value="1"/>
</dbReference>
<dbReference type="GO" id="GO:0051539">
    <property type="term" value="F:4 iron, 4 sulfur cluster binding"/>
    <property type="evidence" value="ECO:0007669"/>
    <property type="project" value="UniProtKB-UniRule"/>
</dbReference>
<evidence type="ECO:0000256" key="2">
    <source>
        <dbReference type="RuleBase" id="RU364116"/>
    </source>
</evidence>
<evidence type="ECO:0000313" key="4">
    <source>
        <dbReference type="EMBL" id="SNT68076.1"/>
    </source>
</evidence>
<name>A0A239PJU7_9PROT</name>
<organism evidence="4 5">
    <name type="scientific">Amphiplicatus metriothermophilus</name>
    <dbReference type="NCBI Taxonomy" id="1519374"/>
    <lineage>
        <taxon>Bacteria</taxon>
        <taxon>Pseudomonadati</taxon>
        <taxon>Pseudomonadota</taxon>
        <taxon>Alphaproteobacteria</taxon>
        <taxon>Parvularculales</taxon>
        <taxon>Parvularculaceae</taxon>
        <taxon>Amphiplicatus</taxon>
    </lineage>
</organism>
<keyword evidence="2" id="KW-0143">Chaperone</keyword>
<dbReference type="SMART" id="SM00729">
    <property type="entry name" value="Elp3"/>
    <property type="match status" value="1"/>
</dbReference>
<keyword evidence="2" id="KW-0949">S-adenosyl-L-methionine</keyword>
<comment type="similarity">
    <text evidence="1">Belongs to the anaerobic coproporphyrinogen-III oxidase family. HemW subfamily.</text>
</comment>
<dbReference type="PROSITE" id="PS51918">
    <property type="entry name" value="RADICAL_SAM"/>
    <property type="match status" value="1"/>
</dbReference>
<keyword evidence="2" id="KW-0408">Iron</keyword>
<sequence>MSNSKAQLGVYVHWPYCARICPYCDFNVYRTRDIDAGRWRAALIRDLEYWRARTGPRRLASLYFGGGTPSLASIEVVEGVIDACERLWGFENGPEITLEANPTDAARSRFQAFARAGVNRLSLGVQSFDDAALAFLGRDHDGAAARRAVEAALSSFPRASFDLIYALPDQTEDAWRAALRAALRTGVRHLSLYQLTIEPGTAFERAVARGRWRPPDDGLAAALYDIAQEETAAAGLAAYEISNHAAPGEESRHNLLYWRYQDYVGVGPGAHGRLRADGRRIAVEIRPHPEDYLAAVEREGCGAASVEALDAEAVLIERLSMGLRLAEGVILDAEDLAALGPRAARLDALAREGLVARDGARLAATAEGRRLLDALLARILA</sequence>
<reference evidence="4 5" key="1">
    <citation type="submission" date="2017-07" db="EMBL/GenBank/DDBJ databases">
        <authorList>
            <person name="Sun Z.S."/>
            <person name="Albrecht U."/>
            <person name="Echele G."/>
            <person name="Lee C.C."/>
        </authorList>
    </citation>
    <scope>NUCLEOTIDE SEQUENCE [LARGE SCALE GENOMIC DNA]</scope>
    <source>
        <strain evidence="4 5">CGMCC 1.12710</strain>
    </source>
</reference>
<accession>A0A239PJU7</accession>
<dbReference type="InterPro" id="IPR006638">
    <property type="entry name" value="Elp3/MiaA/NifB-like_rSAM"/>
</dbReference>
<dbReference type="PANTHER" id="PTHR13932">
    <property type="entry name" value="COPROPORPHYRINIGEN III OXIDASE"/>
    <property type="match status" value="1"/>
</dbReference>
<comment type="subcellular location">
    <subcellularLocation>
        <location evidence="2">Cytoplasm</location>
    </subcellularLocation>
</comment>
<dbReference type="OrthoDB" id="9808022at2"/>
<dbReference type="InterPro" id="IPR004559">
    <property type="entry name" value="HemW-like"/>
</dbReference>
<dbReference type="AlphaFoldDB" id="A0A239PJU7"/>
<dbReference type="SFLD" id="SFLDF00288">
    <property type="entry name" value="HemN-like__clustered_with_nucl"/>
    <property type="match status" value="1"/>
</dbReference>
<dbReference type="SFLD" id="SFLDF00562">
    <property type="entry name" value="HemN-like__clustered_with_heat"/>
    <property type="match status" value="1"/>
</dbReference>
<feature type="domain" description="Radical SAM core" evidence="3">
    <location>
        <begin position="2"/>
        <end position="237"/>
    </location>
</feature>
<keyword evidence="2" id="KW-0004">4Fe-4S</keyword>
<keyword evidence="2" id="KW-0479">Metal-binding</keyword>
<dbReference type="SFLD" id="SFLDS00029">
    <property type="entry name" value="Radical_SAM"/>
    <property type="match status" value="1"/>
</dbReference>
<dbReference type="Gene3D" id="3.30.750.200">
    <property type="match status" value="1"/>
</dbReference>
<dbReference type="SFLD" id="SFLDG01065">
    <property type="entry name" value="anaerobic_coproporphyrinogen-I"/>
    <property type="match status" value="1"/>
</dbReference>
<dbReference type="InterPro" id="IPR058240">
    <property type="entry name" value="rSAM_sf"/>
</dbReference>
<dbReference type="GO" id="GO:0046872">
    <property type="term" value="F:metal ion binding"/>
    <property type="evidence" value="ECO:0007669"/>
    <property type="project" value="UniProtKB-UniRule"/>
</dbReference>
<comment type="function">
    <text evidence="2">Probably acts as a heme chaperone, transferring heme to an unknown acceptor. Binds one molecule of heme per monomer, possibly covalently. Binds 1 [4Fe-4S] cluster. The cluster is coordinated with 3 cysteines and an exchangeable S-adenosyl-L-methionine.</text>
</comment>
<keyword evidence="5" id="KW-1185">Reference proteome</keyword>
<dbReference type="InterPro" id="IPR007197">
    <property type="entry name" value="rSAM"/>
</dbReference>
<evidence type="ECO:0000313" key="5">
    <source>
        <dbReference type="Proteomes" id="UP000198346"/>
    </source>
</evidence>
<keyword evidence="2" id="KW-0411">Iron-sulfur</keyword>
<dbReference type="RefSeq" id="WP_089411060.1">
    <property type="nucleotide sequence ID" value="NZ_FZQA01000001.1"/>
</dbReference>
<evidence type="ECO:0000256" key="1">
    <source>
        <dbReference type="ARBA" id="ARBA00006100"/>
    </source>
</evidence>
<dbReference type="Proteomes" id="UP000198346">
    <property type="component" value="Unassembled WGS sequence"/>
</dbReference>
<dbReference type="EMBL" id="FZQA01000001">
    <property type="protein sequence ID" value="SNT68076.1"/>
    <property type="molecule type" value="Genomic_DNA"/>
</dbReference>
<dbReference type="GO" id="GO:0004109">
    <property type="term" value="F:coproporphyrinogen oxidase activity"/>
    <property type="evidence" value="ECO:0007669"/>
    <property type="project" value="InterPro"/>
</dbReference>
<keyword evidence="2" id="KW-0963">Cytoplasm</keyword>
<keyword evidence="2" id="KW-0349">Heme</keyword>